<dbReference type="STRING" id="3218.A0A2K1KE82"/>
<dbReference type="InterPro" id="IPR008978">
    <property type="entry name" value="HSP20-like_chaperone"/>
</dbReference>
<dbReference type="InterPro" id="IPR031107">
    <property type="entry name" value="Small_HSP"/>
</dbReference>
<comment type="similarity">
    <text evidence="2 3">Belongs to the small heat shock protein (HSP20) family.</text>
</comment>
<dbReference type="GeneID" id="112283282"/>
<feature type="region of interest" description="Disordered" evidence="4">
    <location>
        <begin position="159"/>
        <end position="203"/>
    </location>
</feature>
<name>A0A2K1KE82_PHYPA</name>
<dbReference type="PaxDb" id="3218-PP1S77_290V6.1"/>
<dbReference type="EnsemblPlants" id="Pp3c6_3710V3.2">
    <property type="protein sequence ID" value="Pp3c6_3710V3.2"/>
    <property type="gene ID" value="Pp3c6_3710"/>
</dbReference>
<reference evidence="7" key="3">
    <citation type="submission" date="2020-12" db="UniProtKB">
        <authorList>
            <consortium name="EnsemblPlants"/>
        </authorList>
    </citation>
    <scope>IDENTIFICATION</scope>
</reference>
<feature type="domain" description="SHSP" evidence="5">
    <location>
        <begin position="46"/>
        <end position="167"/>
    </location>
</feature>
<keyword evidence="8" id="KW-1185">Reference proteome</keyword>
<evidence type="ECO:0000313" key="7">
    <source>
        <dbReference type="EnsemblPlants" id="Pp3c6_3710V3.1"/>
    </source>
</evidence>
<dbReference type="GO" id="GO:0051259">
    <property type="term" value="P:protein complex oligomerization"/>
    <property type="evidence" value="ECO:0000318"/>
    <property type="project" value="GO_Central"/>
</dbReference>
<dbReference type="OrthoDB" id="1431247at2759"/>
<dbReference type="PANTHER" id="PTHR11527">
    <property type="entry name" value="HEAT-SHOCK PROTEIN 20 FAMILY MEMBER"/>
    <property type="match status" value="1"/>
</dbReference>
<dbReference type="Pfam" id="PF00011">
    <property type="entry name" value="HSP20"/>
    <property type="match status" value="1"/>
</dbReference>
<dbReference type="GO" id="GO:0051082">
    <property type="term" value="F:unfolded protein binding"/>
    <property type="evidence" value="ECO:0000318"/>
    <property type="project" value="GO_Central"/>
</dbReference>
<evidence type="ECO:0000313" key="8">
    <source>
        <dbReference type="Proteomes" id="UP000006727"/>
    </source>
</evidence>
<dbReference type="InterPro" id="IPR002068">
    <property type="entry name" value="A-crystallin/Hsp20_dom"/>
</dbReference>
<evidence type="ECO:0000256" key="3">
    <source>
        <dbReference type="RuleBase" id="RU003616"/>
    </source>
</evidence>
<protein>
    <recommendedName>
        <fullName evidence="5">SHSP domain-containing protein</fullName>
    </recommendedName>
</protein>
<organism evidence="6">
    <name type="scientific">Physcomitrium patens</name>
    <name type="common">Spreading-leaved earth moss</name>
    <name type="synonym">Physcomitrella patens</name>
    <dbReference type="NCBI Taxonomy" id="3218"/>
    <lineage>
        <taxon>Eukaryota</taxon>
        <taxon>Viridiplantae</taxon>
        <taxon>Streptophyta</taxon>
        <taxon>Embryophyta</taxon>
        <taxon>Bryophyta</taxon>
        <taxon>Bryophytina</taxon>
        <taxon>Bryopsida</taxon>
        <taxon>Funariidae</taxon>
        <taxon>Funariales</taxon>
        <taxon>Funariaceae</taxon>
        <taxon>Physcomitrium</taxon>
    </lineage>
</organism>
<dbReference type="RefSeq" id="XP_024377581.1">
    <property type="nucleotide sequence ID" value="XM_024521813.2"/>
</dbReference>
<dbReference type="Gene3D" id="2.60.40.790">
    <property type="match status" value="1"/>
</dbReference>
<gene>
    <name evidence="7" type="primary">LOC112283282</name>
    <name evidence="6" type="ORF">PHYPA_008459</name>
</gene>
<dbReference type="EnsemblPlants" id="Pp3c6_3710V3.1">
    <property type="protein sequence ID" value="Pp3c6_3710V3.1"/>
    <property type="gene ID" value="Pp3c6_3710"/>
</dbReference>
<dbReference type="AlphaFoldDB" id="A0A2K1KE82"/>
<dbReference type="Gramene" id="Pp3c6_3710V3.2">
    <property type="protein sequence ID" value="Pp3c6_3710V3.2"/>
    <property type="gene ID" value="Pp3c6_3710"/>
</dbReference>
<dbReference type="GO" id="GO:0042542">
    <property type="term" value="P:response to hydrogen peroxide"/>
    <property type="evidence" value="ECO:0000318"/>
    <property type="project" value="GO_Central"/>
</dbReference>
<evidence type="ECO:0000259" key="5">
    <source>
        <dbReference type="PROSITE" id="PS01031"/>
    </source>
</evidence>
<dbReference type="PROSITE" id="PS01031">
    <property type="entry name" value="SHSP"/>
    <property type="match status" value="1"/>
</dbReference>
<evidence type="ECO:0000313" key="6">
    <source>
        <dbReference type="EMBL" id="PNR52085.1"/>
    </source>
</evidence>
<reference evidence="6 8" key="2">
    <citation type="journal article" date="2018" name="Plant J.">
        <title>The Physcomitrella patens chromosome-scale assembly reveals moss genome structure and evolution.</title>
        <authorList>
            <person name="Lang D."/>
            <person name="Ullrich K.K."/>
            <person name="Murat F."/>
            <person name="Fuchs J."/>
            <person name="Jenkins J."/>
            <person name="Haas F.B."/>
            <person name="Piednoel M."/>
            <person name="Gundlach H."/>
            <person name="Van Bel M."/>
            <person name="Meyberg R."/>
            <person name="Vives C."/>
            <person name="Morata J."/>
            <person name="Symeonidi A."/>
            <person name="Hiss M."/>
            <person name="Muchero W."/>
            <person name="Kamisugi Y."/>
            <person name="Saleh O."/>
            <person name="Blanc G."/>
            <person name="Decker E.L."/>
            <person name="van Gessel N."/>
            <person name="Grimwood J."/>
            <person name="Hayes R.D."/>
            <person name="Graham S.W."/>
            <person name="Gunter L.E."/>
            <person name="McDaniel S.F."/>
            <person name="Hoernstein S.N.W."/>
            <person name="Larsson A."/>
            <person name="Li F.W."/>
            <person name="Perroud P.F."/>
            <person name="Phillips J."/>
            <person name="Ranjan P."/>
            <person name="Rokshar D.S."/>
            <person name="Rothfels C.J."/>
            <person name="Schneider L."/>
            <person name="Shu S."/>
            <person name="Stevenson D.W."/>
            <person name="Thummler F."/>
            <person name="Tillich M."/>
            <person name="Villarreal Aguilar J.C."/>
            <person name="Widiez T."/>
            <person name="Wong G.K."/>
            <person name="Wymore A."/>
            <person name="Zhang Y."/>
            <person name="Zimmer A.D."/>
            <person name="Quatrano R.S."/>
            <person name="Mayer K.F.X."/>
            <person name="Goodstein D."/>
            <person name="Casacuberta J.M."/>
            <person name="Vandepoele K."/>
            <person name="Reski R."/>
            <person name="Cuming A.C."/>
            <person name="Tuskan G.A."/>
            <person name="Maumus F."/>
            <person name="Salse J."/>
            <person name="Schmutz J."/>
            <person name="Rensing S.A."/>
        </authorList>
    </citation>
    <scope>NUCLEOTIDE SEQUENCE [LARGE SCALE GENOMIC DNA]</scope>
    <source>
        <strain evidence="7 8">cv. Gransden 2004</strain>
    </source>
</reference>
<dbReference type="Gramene" id="Pp3c6_3710V3.1">
    <property type="protein sequence ID" value="Pp3c6_3710V3.1"/>
    <property type="gene ID" value="Pp3c6_3710"/>
</dbReference>
<dbReference type="SUPFAM" id="SSF49764">
    <property type="entry name" value="HSP20-like chaperones"/>
    <property type="match status" value="1"/>
</dbReference>
<evidence type="ECO:0000256" key="1">
    <source>
        <dbReference type="ARBA" id="ARBA00023016"/>
    </source>
</evidence>
<dbReference type="Proteomes" id="UP000006727">
    <property type="component" value="Chromosome 6"/>
</dbReference>
<evidence type="ECO:0000256" key="4">
    <source>
        <dbReference type="SAM" id="MobiDB-lite"/>
    </source>
</evidence>
<feature type="compositionally biased region" description="Low complexity" evidence="4">
    <location>
        <begin position="169"/>
        <end position="187"/>
    </location>
</feature>
<dbReference type="GO" id="GO:0009408">
    <property type="term" value="P:response to heat"/>
    <property type="evidence" value="ECO:0000318"/>
    <property type="project" value="GO_Central"/>
</dbReference>
<accession>A0A2K1KE82</accession>
<dbReference type="EMBL" id="ABEU02000006">
    <property type="protein sequence ID" value="PNR52085.1"/>
    <property type="molecule type" value="Genomic_DNA"/>
</dbReference>
<dbReference type="GO" id="GO:0009651">
    <property type="term" value="P:response to salt stress"/>
    <property type="evidence" value="ECO:0000318"/>
    <property type="project" value="GO_Central"/>
</dbReference>
<keyword evidence="1" id="KW-0346">Stress response</keyword>
<evidence type="ECO:0000256" key="2">
    <source>
        <dbReference type="PROSITE-ProRule" id="PRU00285"/>
    </source>
</evidence>
<reference evidence="6 8" key="1">
    <citation type="journal article" date="2008" name="Science">
        <title>The Physcomitrella genome reveals evolutionary insights into the conquest of land by plants.</title>
        <authorList>
            <person name="Rensing S."/>
            <person name="Lang D."/>
            <person name="Zimmer A."/>
            <person name="Terry A."/>
            <person name="Salamov A."/>
            <person name="Shapiro H."/>
            <person name="Nishiyama T."/>
            <person name="Perroud P.-F."/>
            <person name="Lindquist E."/>
            <person name="Kamisugi Y."/>
            <person name="Tanahashi T."/>
            <person name="Sakakibara K."/>
            <person name="Fujita T."/>
            <person name="Oishi K."/>
            <person name="Shin-I T."/>
            <person name="Kuroki Y."/>
            <person name="Toyoda A."/>
            <person name="Suzuki Y."/>
            <person name="Hashimoto A."/>
            <person name="Yamaguchi K."/>
            <person name="Sugano A."/>
            <person name="Kohara Y."/>
            <person name="Fujiyama A."/>
            <person name="Anterola A."/>
            <person name="Aoki S."/>
            <person name="Ashton N."/>
            <person name="Barbazuk W.B."/>
            <person name="Barker E."/>
            <person name="Bennetzen J."/>
            <person name="Bezanilla M."/>
            <person name="Blankenship R."/>
            <person name="Cho S.H."/>
            <person name="Dutcher S."/>
            <person name="Estelle M."/>
            <person name="Fawcett J.A."/>
            <person name="Gundlach H."/>
            <person name="Hanada K."/>
            <person name="Heyl A."/>
            <person name="Hicks K.A."/>
            <person name="Hugh J."/>
            <person name="Lohr M."/>
            <person name="Mayer K."/>
            <person name="Melkozernov A."/>
            <person name="Murata T."/>
            <person name="Nelson D."/>
            <person name="Pils B."/>
            <person name="Prigge M."/>
            <person name="Reiss B."/>
            <person name="Renner T."/>
            <person name="Rombauts S."/>
            <person name="Rushton P."/>
            <person name="Sanderfoot A."/>
            <person name="Schween G."/>
            <person name="Shiu S.-H."/>
            <person name="Stueber K."/>
            <person name="Theodoulou F.L."/>
            <person name="Tu H."/>
            <person name="Van de Peer Y."/>
            <person name="Verrier P.J."/>
            <person name="Waters E."/>
            <person name="Wood A."/>
            <person name="Yang L."/>
            <person name="Cove D."/>
            <person name="Cuming A."/>
            <person name="Hasebe M."/>
            <person name="Lucas S."/>
            <person name="Mishler D.B."/>
            <person name="Reski R."/>
            <person name="Grigoriev I."/>
            <person name="Quatrano R.S."/>
            <person name="Boore J.L."/>
        </authorList>
    </citation>
    <scope>NUCLEOTIDE SEQUENCE [LARGE SCALE GENOMIC DNA]</scope>
    <source>
        <strain evidence="7 8">cv. Gransden 2004</strain>
    </source>
</reference>
<proteinExistence type="inferred from homology"/>
<feature type="compositionally biased region" description="Basic and acidic residues" evidence="4">
    <location>
        <begin position="159"/>
        <end position="168"/>
    </location>
</feature>
<dbReference type="GO" id="GO:0006457">
    <property type="term" value="P:protein folding"/>
    <property type="evidence" value="ECO:0000318"/>
    <property type="project" value="GO_Central"/>
</dbReference>
<sequence>MALVLSPWFGQGCARRTNFRVRRPSLFTDLVIVKVPLQRQACPQVKSPSLHNTRLVRWDETSEAHTFKLRLPGLKKEELNIQIEDRTLYLSYNSESKMDAKEGEAPSDSQCKEKKPTSCSFMRKFKLPENADMEQIKADVTDETLTITIPKLTMKSPEVRKIPVRDGDAAAAAAAATPHTSSSTAPSEKGKATAADSSEHTSA</sequence>